<evidence type="ECO:0000313" key="1">
    <source>
        <dbReference type="EMBL" id="GAG86968.1"/>
    </source>
</evidence>
<name>X1BS20_9ZZZZ</name>
<dbReference type="AlphaFoldDB" id="X1BS20"/>
<reference evidence="1" key="1">
    <citation type="journal article" date="2014" name="Front. Microbiol.">
        <title>High frequency of phylogenetically diverse reductive dehalogenase-homologous genes in deep subseafloor sedimentary metagenomes.</title>
        <authorList>
            <person name="Kawai M."/>
            <person name="Futagami T."/>
            <person name="Toyoda A."/>
            <person name="Takaki Y."/>
            <person name="Nishi S."/>
            <person name="Hori S."/>
            <person name="Arai W."/>
            <person name="Tsubouchi T."/>
            <person name="Morono Y."/>
            <person name="Uchiyama I."/>
            <person name="Ito T."/>
            <person name="Fujiyama A."/>
            <person name="Inagaki F."/>
            <person name="Takami H."/>
        </authorList>
    </citation>
    <scope>NUCLEOTIDE SEQUENCE</scope>
    <source>
        <strain evidence="1">Expedition CK06-06</strain>
    </source>
</reference>
<dbReference type="EMBL" id="BART01011586">
    <property type="protein sequence ID" value="GAG86968.1"/>
    <property type="molecule type" value="Genomic_DNA"/>
</dbReference>
<sequence length="57" mass="6644">EYMRLSVIKFRDMVKEESGSLYEVSTYGNVTTGSSDEICGVRFKTETRFHHLEHLET</sequence>
<feature type="non-terminal residue" evidence="1">
    <location>
        <position position="1"/>
    </location>
</feature>
<accession>X1BS20</accession>
<comment type="caution">
    <text evidence="1">The sequence shown here is derived from an EMBL/GenBank/DDBJ whole genome shotgun (WGS) entry which is preliminary data.</text>
</comment>
<gene>
    <name evidence="1" type="ORF">S01H4_24610</name>
</gene>
<proteinExistence type="predicted"/>
<organism evidence="1">
    <name type="scientific">marine sediment metagenome</name>
    <dbReference type="NCBI Taxonomy" id="412755"/>
    <lineage>
        <taxon>unclassified sequences</taxon>
        <taxon>metagenomes</taxon>
        <taxon>ecological metagenomes</taxon>
    </lineage>
</organism>
<protein>
    <submittedName>
        <fullName evidence="1">Uncharacterized protein</fullName>
    </submittedName>
</protein>